<dbReference type="RefSeq" id="XP_024716582.1">
    <property type="nucleotide sequence ID" value="XM_024868957.1"/>
</dbReference>
<dbReference type="InterPro" id="IPR045111">
    <property type="entry name" value="Vps41/Vps8"/>
</dbReference>
<dbReference type="SMART" id="SM00299">
    <property type="entry name" value="CLH"/>
    <property type="match status" value="1"/>
</dbReference>
<feature type="compositionally biased region" description="Acidic residues" evidence="4">
    <location>
        <begin position="21"/>
        <end position="49"/>
    </location>
</feature>
<dbReference type="InParanoid" id="A0A2T3APJ9"/>
<dbReference type="STRING" id="857342.A0A2T3APJ9"/>
<dbReference type="PANTHER" id="PTHR12616:SF1">
    <property type="entry name" value="VACUOLAR PROTEIN SORTING-ASSOCIATED PROTEIN 41 HOMOLOG"/>
    <property type="match status" value="1"/>
</dbReference>
<dbReference type="PROSITE" id="PS50236">
    <property type="entry name" value="CHCR"/>
    <property type="match status" value="1"/>
</dbReference>
<dbReference type="InterPro" id="IPR000547">
    <property type="entry name" value="Clathrin_H-chain/VPS_repeat"/>
</dbReference>
<proteinExistence type="predicted"/>
<name>A0A2T3APJ9_AMORE</name>
<dbReference type="AlphaFoldDB" id="A0A2T3APJ9"/>
<dbReference type="Proteomes" id="UP000241818">
    <property type="component" value="Unassembled WGS sequence"/>
</dbReference>
<dbReference type="InterPro" id="IPR011990">
    <property type="entry name" value="TPR-like_helical_dom_sf"/>
</dbReference>
<evidence type="ECO:0000256" key="4">
    <source>
        <dbReference type="SAM" id="MobiDB-lite"/>
    </source>
</evidence>
<evidence type="ECO:0000259" key="5">
    <source>
        <dbReference type="Pfam" id="PF23411"/>
    </source>
</evidence>
<feature type="region of interest" description="Disordered" evidence="4">
    <location>
        <begin position="449"/>
        <end position="482"/>
    </location>
</feature>
<dbReference type="PANTHER" id="PTHR12616">
    <property type="entry name" value="VACUOLAR PROTEIN SORTING VPS41"/>
    <property type="match status" value="1"/>
</dbReference>
<dbReference type="EMBL" id="KZ679019">
    <property type="protein sequence ID" value="PSS06926.1"/>
    <property type="molecule type" value="Genomic_DNA"/>
</dbReference>
<feature type="domain" description="Vps41 beta-propeller" evidence="5">
    <location>
        <begin position="381"/>
        <end position="525"/>
    </location>
</feature>
<feature type="region of interest" description="Disordered" evidence="4">
    <location>
        <begin position="652"/>
        <end position="681"/>
    </location>
</feature>
<keyword evidence="1" id="KW-0813">Transport</keyword>
<dbReference type="GO" id="GO:0016236">
    <property type="term" value="P:macroautophagy"/>
    <property type="evidence" value="ECO:0007669"/>
    <property type="project" value="TreeGrafter"/>
</dbReference>
<dbReference type="GO" id="GO:0009267">
    <property type="term" value="P:cellular response to starvation"/>
    <property type="evidence" value="ECO:0007669"/>
    <property type="project" value="TreeGrafter"/>
</dbReference>
<evidence type="ECO:0000313" key="6">
    <source>
        <dbReference type="EMBL" id="PSS06926.1"/>
    </source>
</evidence>
<feature type="repeat" description="CHCR" evidence="3">
    <location>
        <begin position="908"/>
        <end position="1068"/>
    </location>
</feature>
<keyword evidence="2" id="KW-0653">Protein transport</keyword>
<feature type="region of interest" description="Disordered" evidence="4">
    <location>
        <begin position="1"/>
        <end position="51"/>
    </location>
</feature>
<feature type="domain" description="Vps41 beta-propeller" evidence="5">
    <location>
        <begin position="167"/>
        <end position="230"/>
    </location>
</feature>
<dbReference type="InterPro" id="IPR015943">
    <property type="entry name" value="WD40/YVTN_repeat-like_dom_sf"/>
</dbReference>
<dbReference type="GeneID" id="36577038"/>
<feature type="region of interest" description="Disordered" evidence="4">
    <location>
        <begin position="1150"/>
        <end position="1180"/>
    </location>
</feature>
<feature type="region of interest" description="Disordered" evidence="4">
    <location>
        <begin position="564"/>
        <end position="588"/>
    </location>
</feature>
<feature type="region of interest" description="Disordered" evidence="4">
    <location>
        <begin position="138"/>
        <end position="160"/>
    </location>
</feature>
<dbReference type="CDD" id="cd16448">
    <property type="entry name" value="RING-H2"/>
    <property type="match status" value="1"/>
</dbReference>
<dbReference type="Gene3D" id="2.130.10.10">
    <property type="entry name" value="YVTN repeat-like/Quinoprotein amine dehydrogenase"/>
    <property type="match status" value="1"/>
</dbReference>
<dbReference type="Pfam" id="PF23556">
    <property type="entry name" value="TPR_Vps41"/>
    <property type="match status" value="1"/>
</dbReference>
<dbReference type="InterPro" id="IPR036322">
    <property type="entry name" value="WD40_repeat_dom_sf"/>
</dbReference>
<evidence type="ECO:0000256" key="1">
    <source>
        <dbReference type="ARBA" id="ARBA00022448"/>
    </source>
</evidence>
<dbReference type="GO" id="GO:0005770">
    <property type="term" value="C:late endosome"/>
    <property type="evidence" value="ECO:0007669"/>
    <property type="project" value="TreeGrafter"/>
</dbReference>
<dbReference type="Gene3D" id="1.25.40.10">
    <property type="entry name" value="Tetratricopeptide repeat domain"/>
    <property type="match status" value="1"/>
</dbReference>
<gene>
    <name evidence="6" type="ORF">M430DRAFT_61970</name>
</gene>
<dbReference type="FunFam" id="1.25.40.10:FF:000510">
    <property type="entry name" value="Vacuolar assembly protein, putative"/>
    <property type="match status" value="1"/>
</dbReference>
<organism evidence="6 7">
    <name type="scientific">Amorphotheca resinae ATCC 22711</name>
    <dbReference type="NCBI Taxonomy" id="857342"/>
    <lineage>
        <taxon>Eukaryota</taxon>
        <taxon>Fungi</taxon>
        <taxon>Dikarya</taxon>
        <taxon>Ascomycota</taxon>
        <taxon>Pezizomycotina</taxon>
        <taxon>Leotiomycetes</taxon>
        <taxon>Helotiales</taxon>
        <taxon>Amorphothecaceae</taxon>
        <taxon>Amorphotheca</taxon>
    </lineage>
</organism>
<dbReference type="InterPro" id="IPR057780">
    <property type="entry name" value="Beta-prop_Vps41"/>
</dbReference>
<dbReference type="GO" id="GO:0006623">
    <property type="term" value="P:protein targeting to vacuole"/>
    <property type="evidence" value="ECO:0007669"/>
    <property type="project" value="InterPro"/>
</dbReference>
<keyword evidence="7" id="KW-1185">Reference proteome</keyword>
<dbReference type="GO" id="GO:0034058">
    <property type="term" value="P:endosomal vesicle fusion"/>
    <property type="evidence" value="ECO:0007669"/>
    <property type="project" value="TreeGrafter"/>
</dbReference>
<evidence type="ECO:0000313" key="7">
    <source>
        <dbReference type="Proteomes" id="UP000241818"/>
    </source>
</evidence>
<evidence type="ECO:0000256" key="3">
    <source>
        <dbReference type="PROSITE-ProRule" id="PRU01006"/>
    </source>
</evidence>
<dbReference type="Pfam" id="PF23411">
    <property type="entry name" value="Beta-prop_Vps41"/>
    <property type="match status" value="2"/>
</dbReference>
<dbReference type="FunCoup" id="A0A2T3APJ9">
    <property type="interactions" value="666"/>
</dbReference>
<feature type="compositionally biased region" description="Basic and acidic residues" evidence="4">
    <location>
        <begin position="1"/>
        <end position="20"/>
    </location>
</feature>
<evidence type="ECO:0000256" key="2">
    <source>
        <dbReference type="ARBA" id="ARBA00022927"/>
    </source>
</evidence>
<protein>
    <recommendedName>
        <fullName evidence="5">Vps41 beta-propeller domain-containing protein</fullName>
    </recommendedName>
</protein>
<accession>A0A2T3APJ9</accession>
<reference evidence="6 7" key="1">
    <citation type="journal article" date="2018" name="New Phytol.">
        <title>Comparative genomics and transcriptomics depict ericoid mycorrhizal fungi as versatile saprotrophs and plant mutualists.</title>
        <authorList>
            <person name="Martino E."/>
            <person name="Morin E."/>
            <person name="Grelet G.A."/>
            <person name="Kuo A."/>
            <person name="Kohler A."/>
            <person name="Daghino S."/>
            <person name="Barry K.W."/>
            <person name="Cichocki N."/>
            <person name="Clum A."/>
            <person name="Dockter R.B."/>
            <person name="Hainaut M."/>
            <person name="Kuo R.C."/>
            <person name="LaButti K."/>
            <person name="Lindahl B.D."/>
            <person name="Lindquist E.A."/>
            <person name="Lipzen A."/>
            <person name="Khouja H.R."/>
            <person name="Magnuson J."/>
            <person name="Murat C."/>
            <person name="Ohm R.A."/>
            <person name="Singer S.W."/>
            <person name="Spatafora J.W."/>
            <person name="Wang M."/>
            <person name="Veneault-Fourrey C."/>
            <person name="Henrissat B."/>
            <person name="Grigoriev I.V."/>
            <person name="Martin F.M."/>
            <person name="Perotto S."/>
        </authorList>
    </citation>
    <scope>NUCLEOTIDE SEQUENCE [LARGE SCALE GENOMIC DNA]</scope>
    <source>
        <strain evidence="6 7">ATCC 22711</strain>
    </source>
</reference>
<dbReference type="OrthoDB" id="244107at2759"/>
<feature type="compositionally biased region" description="Polar residues" evidence="4">
    <location>
        <begin position="138"/>
        <end position="156"/>
    </location>
</feature>
<sequence>MAEASDNREETNKGKEKEPNPGEEESQDDSESAAESDSEEDEEDVEDDEPKLKYARLTGHLGPVYRNGDATSAFLVAGDKMFIGTHNGNIHVISLPSFESLRFYTAHTASVTSISISPFPPPLPSAVPEGVSRIVSQGQIPQRPPSTTSKISTNSLRAPKAPTLPNIPSNAIYIATSSIDGNVCIASLVDMKDVQLRNFARPVQAVALSPDYKNDRTYISGGLAGNLVLTVGGRPGTSSTSSTAGTASATASGWLSSLGLGGNTGHDTVLHSGEGIISTLKWSLSGKYVVWVNEHGIRIMRSHLHLESTDSDSAWKRVGHVGRPQDGGWEEMAGVWKPRVEWIDEQALETDEDDNAREAAAPTPATAKLKQQASKSSKRIDKLLVGWGGTIWIINVHPGENGVGKNVGERSVGRAEIIKILRMDCIVSGLSLYTPTLLLVLSYITPEENKEEGDDGKSKDHKTRPSTASSGSEPRGGIRHRQNALSPELRLIDLGSSEEVDTDQLTVSRFERLSAADYHLGVLPAAHSLPVAQTSRGTLETLTGMGSGLWNATINATSLLSSGASVRSTGSDKESRAQSSASTQRPKFLTRSYPVHPHIAAPGMKIFIQSPYDCILATKRDLSDHLSFLLEHHKYQQSWELIDEHPEVISSSPEKLAEIGPGAPDRSQDNSDDFYDDSSSTVESASRLINSSVEKEKRRVGELWIQQLIEQGDWIEAGRTCGKVLGTSNQWKEWVFTFAAAKKFDEIVNFIPTTQVRPPLDSTIYEIVLGYYITHDRPRARQLLKQWSPDLFDIKSVTTTLENQLKYRDVREDTVENGETGRDWRIIVESLGKLYVADGRPREALKCYFKLQDADTAMSLIKDYHLVDAVADDIPGFILLRVSDEQKRSASIDELRETTSEAINLLVTEAQHGLVRPEVVVNQLQEKQLPLYLFFYLSSLWRGHGIEEGNIETRDRLAAESKALVDEFADLAVRVFALYDRELLMDFLKSSTYYTFEKATAECEERDYIPELVYLYSKTGQTKRALYLIIDRLADVSQAIAFAKEQDDADLWEDLLNYSMDKPRFIRGLLEEVGTAIDPIRLVRRIPEGLEIEGLREGLSRMIREYEIQHSISYGVAKVLRSEVALAQNTLRAGQNRGVKFDVVQKPDVADNTTSDAPIDPDSAALPTASQTAKKGGGPQAGHCVGCHEPFSEFEMETLVGFACGHVFHLSHLLSYNNEDDRPVTPPDIELDEDGTFATTHGVGAKVTHARLLRDKIKDGCPVCAAKT</sequence>
<dbReference type="GO" id="GO:0030897">
    <property type="term" value="C:HOPS complex"/>
    <property type="evidence" value="ECO:0007669"/>
    <property type="project" value="TreeGrafter"/>
</dbReference>
<dbReference type="SUPFAM" id="SSF50978">
    <property type="entry name" value="WD40 repeat-like"/>
    <property type="match status" value="1"/>
</dbReference>